<geneLocation type="plasmid" evidence="3 4">
    <name>pTi6.2</name>
</geneLocation>
<reference evidence="3" key="2">
    <citation type="journal article" date="2023" name="MicrobiologyOpen">
        <title>Genomics of the tumorigenes clade of the family Rhizobiaceae and description of Rhizobium rhododendri sp. nov.</title>
        <authorList>
            <person name="Kuzmanovic N."/>
            <person name="diCenzo G.C."/>
            <person name="Bunk B."/>
            <person name="Sproeer C."/>
            <person name="Fruehling A."/>
            <person name="Neumann-Schaal M."/>
            <person name="Overmann J."/>
            <person name="Smalla K."/>
        </authorList>
    </citation>
    <scope>NUCLEOTIDE SEQUENCE</scope>
    <source>
        <strain evidence="3">Rho-6.2</strain>
        <plasmid evidence="3">pTi6.2</plasmid>
    </source>
</reference>
<reference evidence="3" key="1">
    <citation type="journal article" date="2019" name="Phytopathology">
        <title>A Novel Group of Rhizobium tumorigenes-Like Agrobacteria Associated with Crown Gall Disease of Rhododendron and Blueberry.</title>
        <authorList>
            <person name="Kuzmanovic N."/>
            <person name="Behrens P."/>
            <person name="Idczak E."/>
            <person name="Wagner S."/>
            <person name="Gotz M."/>
            <person name="Sproer C."/>
            <person name="Bunk B."/>
            <person name="Overmann J."/>
            <person name="Smalla K."/>
        </authorList>
    </citation>
    <scope>NUCLEOTIDE SEQUENCE</scope>
    <source>
        <strain evidence="3">Rho-6.2</strain>
    </source>
</reference>
<gene>
    <name evidence="3" type="ORF">PR018_24910</name>
</gene>
<feature type="signal peptide" evidence="2">
    <location>
        <begin position="1"/>
        <end position="20"/>
    </location>
</feature>
<dbReference type="SUPFAM" id="SSF53850">
    <property type="entry name" value="Periplasmic binding protein-like II"/>
    <property type="match status" value="1"/>
</dbReference>
<dbReference type="PIRSF" id="PIRSF002825">
    <property type="entry name" value="CfbpA"/>
    <property type="match status" value="1"/>
</dbReference>
<keyword evidence="4" id="KW-1185">Reference proteome</keyword>
<evidence type="ECO:0000256" key="1">
    <source>
        <dbReference type="ARBA" id="ARBA00022729"/>
    </source>
</evidence>
<dbReference type="InterPro" id="IPR026045">
    <property type="entry name" value="Ferric-bd"/>
</dbReference>
<dbReference type="PANTHER" id="PTHR30006:SF2">
    <property type="entry name" value="ABC TRANSPORTER SUBSTRATE-BINDING PROTEIN"/>
    <property type="match status" value="1"/>
</dbReference>
<dbReference type="Proteomes" id="UP000318939">
    <property type="component" value="Plasmid pTi6.2"/>
</dbReference>
<keyword evidence="3" id="KW-0614">Plasmid</keyword>
<sequence length="335" mass="36344">MSIKSVVAALILTAIPFALNAKSLTIYSPQGGDERGTFISQKAKEAGLDIRFLGGGGGELFDRLIAEKSNPQADIVLGLVQPSMYNLKTQGMFEKFVPTWAAALGPDFKDADGSFHMFWQTPIVLAYKTDGLAGMEAPKSWLDLGKPEYKDKFTVGAITGQTTRMILAGLLWRFADPKTGEVSSEGWDLLRRIYSNSRVLPEGADYWQAVASGQIPIVLSWFGGVVNNAAKNNVSVTFVDTEGGTPMVAESIGIIKGTDDLKQAKKFVEWFGSPKFMAEYGARFNQAPAHPEALANSPEAIRAGVSQFHPQPINWAVAAGKLNGWLENIQLNIMP</sequence>
<protein>
    <submittedName>
        <fullName evidence="3">Extracellular solute-binding protein</fullName>
    </submittedName>
</protein>
<dbReference type="Gene3D" id="3.40.190.10">
    <property type="entry name" value="Periplasmic binding protein-like II"/>
    <property type="match status" value="2"/>
</dbReference>
<evidence type="ECO:0000313" key="4">
    <source>
        <dbReference type="Proteomes" id="UP000318939"/>
    </source>
</evidence>
<dbReference type="Pfam" id="PF13343">
    <property type="entry name" value="SBP_bac_6"/>
    <property type="match status" value="1"/>
</dbReference>
<accession>A0ABY8ISX6</accession>
<name>A0ABY8ISX6_9HYPH</name>
<organism evidence="3 4">
    <name type="scientific">Rhizobium rhododendri</name>
    <dbReference type="NCBI Taxonomy" id="2506430"/>
    <lineage>
        <taxon>Bacteria</taxon>
        <taxon>Pseudomonadati</taxon>
        <taxon>Pseudomonadota</taxon>
        <taxon>Alphaproteobacteria</taxon>
        <taxon>Hyphomicrobiales</taxon>
        <taxon>Rhizobiaceae</taxon>
        <taxon>Rhizobium/Agrobacterium group</taxon>
        <taxon>Rhizobium</taxon>
    </lineage>
</organism>
<evidence type="ECO:0000256" key="2">
    <source>
        <dbReference type="SAM" id="SignalP"/>
    </source>
</evidence>
<keyword evidence="1 2" id="KW-0732">Signal</keyword>
<proteinExistence type="predicted"/>
<dbReference type="RefSeq" id="WP_161991012.1">
    <property type="nucleotide sequence ID" value="NZ_CP117269.1"/>
</dbReference>
<dbReference type="EMBL" id="CP117269">
    <property type="protein sequence ID" value="WFS26273.1"/>
    <property type="molecule type" value="Genomic_DNA"/>
</dbReference>
<evidence type="ECO:0000313" key="3">
    <source>
        <dbReference type="EMBL" id="WFS26273.1"/>
    </source>
</evidence>
<feature type="chain" id="PRO_5046094538" evidence="2">
    <location>
        <begin position="21"/>
        <end position="335"/>
    </location>
</feature>
<dbReference type="PANTHER" id="PTHR30006">
    <property type="entry name" value="THIAMINE-BINDING PERIPLASMIC PROTEIN-RELATED"/>
    <property type="match status" value="1"/>
</dbReference>